<dbReference type="EMBL" id="JAIGNO010000006">
    <property type="protein sequence ID" value="MBX7482991.1"/>
    <property type="molecule type" value="Genomic_DNA"/>
</dbReference>
<dbReference type="InterPro" id="IPR047124">
    <property type="entry name" value="HI_0220.2"/>
</dbReference>
<dbReference type="Pfam" id="PF03167">
    <property type="entry name" value="UDG"/>
    <property type="match status" value="1"/>
</dbReference>
<proteinExistence type="predicted"/>
<dbReference type="Gene3D" id="3.40.470.10">
    <property type="entry name" value="Uracil-DNA glycosylase-like domain"/>
    <property type="match status" value="1"/>
</dbReference>
<evidence type="ECO:0000259" key="1">
    <source>
        <dbReference type="SMART" id="SM00986"/>
    </source>
</evidence>
<dbReference type="RefSeq" id="WP_221558251.1">
    <property type="nucleotide sequence ID" value="NZ_JAIGNO010000006.1"/>
</dbReference>
<sequence length="195" mass="22018">MSLPAEIAACRICADHLPHGVRPVVSFSPTARLLIIGQAPGSKVHESGIPWDDASGDRLRDWTGLTKEQMYDPARVALVPMGFCYPGKASGGDKPPRPECAPQWHDRILDMLPENRLTLLVGTYAQARYLPEARKLSMTERVRNFRKFLPCFLPLPHPAWRAAIWMRKNPWFEAETIPQLRQRVVQLVGAESKRS</sequence>
<dbReference type="SUPFAM" id="SSF52141">
    <property type="entry name" value="Uracil-DNA glycosylase-like"/>
    <property type="match status" value="1"/>
</dbReference>
<dbReference type="SMART" id="SM00986">
    <property type="entry name" value="UDG"/>
    <property type="match status" value="1"/>
</dbReference>
<accession>A0ABS7J6W1</accession>
<evidence type="ECO:0000313" key="2">
    <source>
        <dbReference type="EMBL" id="MBX7482991.1"/>
    </source>
</evidence>
<reference evidence="2 3" key="1">
    <citation type="submission" date="2021-08" db="EMBL/GenBank/DDBJ databases">
        <title>Comparative Genomics Analysis of the Genus Qipengyuania Reveals Extensive Genetic Diversity and Metabolic Versatility, Including the Description of Fifteen Novel Species.</title>
        <authorList>
            <person name="Liu Y."/>
        </authorList>
    </citation>
    <scope>NUCLEOTIDE SEQUENCE [LARGE SCALE GENOMIC DNA]</scope>
    <source>
        <strain evidence="2 3">6D47A</strain>
    </source>
</reference>
<dbReference type="Proteomes" id="UP000755104">
    <property type="component" value="Unassembled WGS sequence"/>
</dbReference>
<dbReference type="SMART" id="SM00987">
    <property type="entry name" value="UreE_C"/>
    <property type="match status" value="1"/>
</dbReference>
<dbReference type="InterPro" id="IPR005122">
    <property type="entry name" value="Uracil-DNA_glycosylase-like"/>
</dbReference>
<protein>
    <submittedName>
        <fullName evidence="2">Uracil-DNA glycosylase family protein</fullName>
    </submittedName>
</protein>
<keyword evidence="3" id="KW-1185">Reference proteome</keyword>
<gene>
    <name evidence="2" type="ORF">K3174_10650</name>
</gene>
<evidence type="ECO:0000313" key="3">
    <source>
        <dbReference type="Proteomes" id="UP000755104"/>
    </source>
</evidence>
<dbReference type="PANTHER" id="PTHR42160">
    <property type="entry name" value="URACIL-DNA GLYCOSYLASE SUPERFAMILY PROTEIN"/>
    <property type="match status" value="1"/>
</dbReference>
<dbReference type="InterPro" id="IPR036895">
    <property type="entry name" value="Uracil-DNA_glycosylase-like_sf"/>
</dbReference>
<dbReference type="PANTHER" id="PTHR42160:SF1">
    <property type="entry name" value="URACIL-DNA GLYCOSYLASE SUPERFAMILY PROTEIN"/>
    <property type="match status" value="1"/>
</dbReference>
<organism evidence="2 3">
    <name type="scientific">Qipengyuania qiaonensis</name>
    <dbReference type="NCBI Taxonomy" id="2867240"/>
    <lineage>
        <taxon>Bacteria</taxon>
        <taxon>Pseudomonadati</taxon>
        <taxon>Pseudomonadota</taxon>
        <taxon>Alphaproteobacteria</taxon>
        <taxon>Sphingomonadales</taxon>
        <taxon>Erythrobacteraceae</taxon>
        <taxon>Qipengyuania</taxon>
    </lineage>
</organism>
<feature type="domain" description="Uracil-DNA glycosylase-like" evidence="1">
    <location>
        <begin position="24"/>
        <end position="181"/>
    </location>
</feature>
<comment type="caution">
    <text evidence="2">The sequence shown here is derived from an EMBL/GenBank/DDBJ whole genome shotgun (WGS) entry which is preliminary data.</text>
</comment>
<dbReference type="CDD" id="cd10033">
    <property type="entry name" value="UDG_like"/>
    <property type="match status" value="1"/>
</dbReference>
<name>A0ABS7J6W1_9SPHN</name>